<dbReference type="PANTHER" id="PTHR31001:SF84">
    <property type="entry name" value="FUNGAL SPECIFIC TRANSCRIPTION FACTOR"/>
    <property type="match status" value="1"/>
</dbReference>
<dbReference type="SMART" id="SM00906">
    <property type="entry name" value="Fungal_trans"/>
    <property type="match status" value="1"/>
</dbReference>
<gene>
    <name evidence="5" type="ORF">CLO192961_LOCUS197079</name>
</gene>
<organism evidence="5 6">
    <name type="scientific">Bionectria ochroleuca</name>
    <name type="common">Gliocladium roseum</name>
    <dbReference type="NCBI Taxonomy" id="29856"/>
    <lineage>
        <taxon>Eukaryota</taxon>
        <taxon>Fungi</taxon>
        <taxon>Dikarya</taxon>
        <taxon>Ascomycota</taxon>
        <taxon>Pezizomycotina</taxon>
        <taxon>Sordariomycetes</taxon>
        <taxon>Hypocreomycetidae</taxon>
        <taxon>Hypocreales</taxon>
        <taxon>Bionectriaceae</taxon>
        <taxon>Clonostachys</taxon>
    </lineage>
</organism>
<dbReference type="InterPro" id="IPR007219">
    <property type="entry name" value="XnlR_reg_dom"/>
</dbReference>
<dbReference type="Pfam" id="PF04082">
    <property type="entry name" value="Fungal_trans"/>
    <property type="match status" value="1"/>
</dbReference>
<name>A0ABY6U6Y7_BIOOC</name>
<evidence type="ECO:0000256" key="1">
    <source>
        <dbReference type="ARBA" id="ARBA00004123"/>
    </source>
</evidence>
<evidence type="ECO:0000256" key="2">
    <source>
        <dbReference type="ARBA" id="ARBA00023242"/>
    </source>
</evidence>
<dbReference type="Proteomes" id="UP000766486">
    <property type="component" value="Unassembled WGS sequence"/>
</dbReference>
<keyword evidence="6" id="KW-1185">Reference proteome</keyword>
<feature type="region of interest" description="Disordered" evidence="3">
    <location>
        <begin position="521"/>
        <end position="570"/>
    </location>
</feature>
<feature type="domain" description="Xylanolytic transcriptional activator regulatory" evidence="4">
    <location>
        <begin position="222"/>
        <end position="294"/>
    </location>
</feature>
<evidence type="ECO:0000313" key="6">
    <source>
        <dbReference type="Proteomes" id="UP000766486"/>
    </source>
</evidence>
<dbReference type="EMBL" id="CABFNS010000757">
    <property type="protein sequence ID" value="VUC26794.1"/>
    <property type="molecule type" value="Genomic_DNA"/>
</dbReference>
<evidence type="ECO:0000259" key="4">
    <source>
        <dbReference type="SMART" id="SM00906"/>
    </source>
</evidence>
<keyword evidence="2" id="KW-0539">Nucleus</keyword>
<reference evidence="5 6" key="1">
    <citation type="submission" date="2019-06" db="EMBL/GenBank/DDBJ databases">
        <authorList>
            <person name="Broberg M."/>
        </authorList>
    </citation>
    <scope>NUCLEOTIDE SEQUENCE [LARGE SCALE GENOMIC DNA]</scope>
</reference>
<evidence type="ECO:0000256" key="3">
    <source>
        <dbReference type="SAM" id="MobiDB-lite"/>
    </source>
</evidence>
<accession>A0ABY6U6Y7</accession>
<protein>
    <recommendedName>
        <fullName evidence="4">Xylanolytic transcriptional activator regulatory domain-containing protein</fullName>
    </recommendedName>
</protein>
<dbReference type="PANTHER" id="PTHR31001">
    <property type="entry name" value="UNCHARACTERIZED TRANSCRIPTIONAL REGULATORY PROTEIN"/>
    <property type="match status" value="1"/>
</dbReference>
<dbReference type="InterPro" id="IPR050613">
    <property type="entry name" value="Sec_Metabolite_Reg"/>
</dbReference>
<proteinExistence type="predicted"/>
<sequence length="615" mass="69168">MALQQLHHEEGCSFVPIPENIFADKLRHLNFALQRSIEADSSQKIASDSAEVLKSLGYVESDIFKSLEPIHSARQVPLLDARSQNALQSVPPRPYTDILVQTFFENVNYHYEPLYKPSFMRSYTEWWHNRRLGRQEVAVSDIAFTALVLQVCANATQFASSSLLERLESELGASIESLGCRYFEASNHLSSLIPVGEGGLVHVQQLFLSATWWKTQAEITKSWHALASSVREAQESGMHTGKASSASALEEELRRRMWYILCTWDTSMCIFFGRPLLIMHDSNLVPLPDPHLELSANTTMMPSPATVIALEYRLWVHLCQVGSTTNYGSSLGARVRFVQQWMSSLPDAFNLQRRDMKNEVHPPEAMFRSFRMQSMGYMALLGLLRPCLINQLHDESYISLQAELQMKAVEIISLAVDTAITLMSICRDFFAFCYPDQAKYFLVSFCPFDTASILCCALINDKSRKVISRRLDIVAAIGCAQYILGKLQKITKMGEATWSVLSKLVSQLDLSEEEKQVMEETHRNGQISAEANRPGLTNESTYVGGGLEPGEHTHSHCRDANPPTADSFLSNEDNVIVPDETLWYGGLDMACFESVQDLSCLEDIYNYHGAYSSSM</sequence>
<comment type="caution">
    <text evidence="5">The sequence shown here is derived from an EMBL/GenBank/DDBJ whole genome shotgun (WGS) entry which is preliminary data.</text>
</comment>
<comment type="subcellular location">
    <subcellularLocation>
        <location evidence="1">Nucleus</location>
    </subcellularLocation>
</comment>
<evidence type="ECO:0000313" key="5">
    <source>
        <dbReference type="EMBL" id="VUC26794.1"/>
    </source>
</evidence>
<feature type="compositionally biased region" description="Basic and acidic residues" evidence="3">
    <location>
        <begin position="549"/>
        <end position="559"/>
    </location>
</feature>
<dbReference type="CDD" id="cd12148">
    <property type="entry name" value="fungal_TF_MHR"/>
    <property type="match status" value="1"/>
</dbReference>
<feature type="compositionally biased region" description="Polar residues" evidence="3">
    <location>
        <begin position="524"/>
        <end position="541"/>
    </location>
</feature>